<gene>
    <name evidence="9" type="ORF">AX760_12765</name>
</gene>
<feature type="active site" evidence="7">
    <location>
        <position position="79"/>
    </location>
</feature>
<dbReference type="InterPro" id="IPR001525">
    <property type="entry name" value="C5_MeTfrase"/>
</dbReference>
<protein>
    <recommendedName>
        <fullName evidence="1">DNA (cytosine-5-)-methyltransferase</fullName>
        <ecNumber evidence="1">2.1.1.37</ecNumber>
    </recommendedName>
</protein>
<keyword evidence="4 7" id="KW-0949">S-adenosyl-L-methionine</keyword>
<keyword evidence="5" id="KW-0680">Restriction system</keyword>
<dbReference type="PANTHER" id="PTHR10629:SF52">
    <property type="entry name" value="DNA (CYTOSINE-5)-METHYLTRANSFERASE 1"/>
    <property type="match status" value="1"/>
</dbReference>
<comment type="similarity">
    <text evidence="7 8">Belongs to the class I-like SAM-binding methyltransferase superfamily. C5-methyltransferase family.</text>
</comment>
<organism evidence="9 10">
    <name type="scientific">Pararhizobium antarcticum</name>
    <dbReference type="NCBI Taxonomy" id="1798805"/>
    <lineage>
        <taxon>Bacteria</taxon>
        <taxon>Pseudomonadati</taxon>
        <taxon>Pseudomonadota</taxon>
        <taxon>Alphaproteobacteria</taxon>
        <taxon>Hyphomicrobiales</taxon>
        <taxon>Rhizobiaceae</taxon>
        <taxon>Rhizobium/Agrobacterium group</taxon>
        <taxon>Pararhizobium</taxon>
    </lineage>
</organism>
<evidence type="ECO:0000256" key="5">
    <source>
        <dbReference type="ARBA" id="ARBA00022747"/>
    </source>
</evidence>
<dbReference type="Gene3D" id="3.90.120.10">
    <property type="entry name" value="DNA Methylase, subunit A, domain 2"/>
    <property type="match status" value="1"/>
</dbReference>
<accession>A0A657LXA5</accession>
<dbReference type="InterPro" id="IPR031303">
    <property type="entry name" value="C5_meth_CS"/>
</dbReference>
<dbReference type="PANTHER" id="PTHR10629">
    <property type="entry name" value="CYTOSINE-SPECIFIC METHYLTRANSFERASE"/>
    <property type="match status" value="1"/>
</dbReference>
<dbReference type="EMBL" id="LSRP01000068">
    <property type="protein sequence ID" value="OJF99608.1"/>
    <property type="molecule type" value="Genomic_DNA"/>
</dbReference>
<dbReference type="PROSITE" id="PS00095">
    <property type="entry name" value="C5_MTASE_2"/>
    <property type="match status" value="1"/>
</dbReference>
<dbReference type="Pfam" id="PF00145">
    <property type="entry name" value="DNA_methylase"/>
    <property type="match status" value="1"/>
</dbReference>
<evidence type="ECO:0000256" key="6">
    <source>
        <dbReference type="ARBA" id="ARBA00047422"/>
    </source>
</evidence>
<evidence type="ECO:0000256" key="7">
    <source>
        <dbReference type="PROSITE-ProRule" id="PRU01016"/>
    </source>
</evidence>
<comment type="catalytic activity">
    <reaction evidence="6">
        <text>a 2'-deoxycytidine in DNA + S-adenosyl-L-methionine = a 5-methyl-2'-deoxycytidine in DNA + S-adenosyl-L-homocysteine + H(+)</text>
        <dbReference type="Rhea" id="RHEA:13681"/>
        <dbReference type="Rhea" id="RHEA-COMP:11369"/>
        <dbReference type="Rhea" id="RHEA-COMP:11370"/>
        <dbReference type="ChEBI" id="CHEBI:15378"/>
        <dbReference type="ChEBI" id="CHEBI:57856"/>
        <dbReference type="ChEBI" id="CHEBI:59789"/>
        <dbReference type="ChEBI" id="CHEBI:85452"/>
        <dbReference type="ChEBI" id="CHEBI:85454"/>
        <dbReference type="EC" id="2.1.1.37"/>
    </reaction>
</comment>
<dbReference type="SUPFAM" id="SSF53335">
    <property type="entry name" value="S-adenosyl-L-methionine-dependent methyltransferases"/>
    <property type="match status" value="1"/>
</dbReference>
<dbReference type="PROSITE" id="PS51679">
    <property type="entry name" value="SAM_MT_C5"/>
    <property type="match status" value="1"/>
</dbReference>
<dbReference type="GO" id="GO:0003677">
    <property type="term" value="F:DNA binding"/>
    <property type="evidence" value="ECO:0007669"/>
    <property type="project" value="TreeGrafter"/>
</dbReference>
<keyword evidence="3 7" id="KW-0808">Transferase</keyword>
<dbReference type="Gene3D" id="3.40.50.150">
    <property type="entry name" value="Vaccinia Virus protein VP39"/>
    <property type="match status" value="1"/>
</dbReference>
<name>A0A657LXA5_9HYPH</name>
<dbReference type="GO" id="GO:0032259">
    <property type="term" value="P:methylation"/>
    <property type="evidence" value="ECO:0007669"/>
    <property type="project" value="UniProtKB-KW"/>
</dbReference>
<dbReference type="PRINTS" id="PR00105">
    <property type="entry name" value="C5METTRFRASE"/>
</dbReference>
<dbReference type="AlphaFoldDB" id="A0A657LXA5"/>
<evidence type="ECO:0000256" key="8">
    <source>
        <dbReference type="RuleBase" id="RU000416"/>
    </source>
</evidence>
<dbReference type="GO" id="GO:0009307">
    <property type="term" value="P:DNA restriction-modification system"/>
    <property type="evidence" value="ECO:0007669"/>
    <property type="project" value="UniProtKB-KW"/>
</dbReference>
<evidence type="ECO:0000256" key="1">
    <source>
        <dbReference type="ARBA" id="ARBA00011975"/>
    </source>
</evidence>
<evidence type="ECO:0000256" key="2">
    <source>
        <dbReference type="ARBA" id="ARBA00022603"/>
    </source>
</evidence>
<comment type="caution">
    <text evidence="9">The sequence shown here is derived from an EMBL/GenBank/DDBJ whole genome shotgun (WGS) entry which is preliminary data.</text>
</comment>
<evidence type="ECO:0000313" key="10">
    <source>
        <dbReference type="Proteomes" id="UP000182661"/>
    </source>
</evidence>
<dbReference type="EC" id="2.1.1.37" evidence="1"/>
<dbReference type="InterPro" id="IPR029063">
    <property type="entry name" value="SAM-dependent_MTases_sf"/>
</dbReference>
<evidence type="ECO:0000256" key="4">
    <source>
        <dbReference type="ARBA" id="ARBA00022691"/>
    </source>
</evidence>
<dbReference type="GO" id="GO:0044027">
    <property type="term" value="P:negative regulation of gene expression via chromosomal CpG island methylation"/>
    <property type="evidence" value="ECO:0007669"/>
    <property type="project" value="TreeGrafter"/>
</dbReference>
<dbReference type="OrthoDB" id="9813719at2"/>
<keyword evidence="2 7" id="KW-0489">Methyltransferase</keyword>
<keyword evidence="10" id="KW-1185">Reference proteome</keyword>
<dbReference type="NCBIfam" id="TIGR00675">
    <property type="entry name" value="dcm"/>
    <property type="match status" value="1"/>
</dbReference>
<dbReference type="InterPro" id="IPR050390">
    <property type="entry name" value="C5-Methyltransferase"/>
</dbReference>
<dbReference type="GO" id="GO:0003886">
    <property type="term" value="F:DNA (cytosine-5-)-methyltransferase activity"/>
    <property type="evidence" value="ECO:0007669"/>
    <property type="project" value="UniProtKB-EC"/>
</dbReference>
<reference evidence="9 10" key="1">
    <citation type="submission" date="2016-02" db="EMBL/GenBank/DDBJ databases">
        <title>Genome sequencing of a beta-galactosidase producing bacteria Rhizobium sp. 59.</title>
        <authorList>
            <person name="Wang D."/>
            <person name="Kot W."/>
            <person name="Qin Y."/>
            <person name="Hansen L."/>
            <person name="Naqvi K."/>
            <person name="Rensing C."/>
        </authorList>
    </citation>
    <scope>NUCLEOTIDE SEQUENCE [LARGE SCALE GENOMIC DNA]</scope>
    <source>
        <strain evidence="9 10">59</strain>
    </source>
</reference>
<sequence>MSLGAIDLFCGAGGLTHGLEREGIDVIAGIDIDPICAFPYEANNLSRFVLHDVAKIDAAKLTEAWGDTEVRLLAGCAPCQPFSKYTQGRMRDERWSLLNAFSRLIDECAPELVTMENVPELKRHSIHEDFVSQLKALGYEVSETIVECLHYGIPQQRKRLVLLASKLGPIELISASEFGAKASTVRDVIGDLPPIAAGQAHSSDGLHRSSGLSEINLRRIQASRPGGSWSDWDKSLVANCHQKEQGKGYRSVYGRMEWDKPAPTITTQSFGFGSGRFGHPAQDRALSLREAAMLQTFPKNYKFAPDDRRVEMKNIGRLIGNAVPVTLGQVVGRSVIRHLGGLQSEV</sequence>
<evidence type="ECO:0000313" key="9">
    <source>
        <dbReference type="EMBL" id="OJF99608.1"/>
    </source>
</evidence>
<evidence type="ECO:0000256" key="3">
    <source>
        <dbReference type="ARBA" id="ARBA00022679"/>
    </source>
</evidence>
<dbReference type="RefSeq" id="WP_071832088.1">
    <property type="nucleotide sequence ID" value="NZ_LSRP01000068.1"/>
</dbReference>
<dbReference type="Proteomes" id="UP000182661">
    <property type="component" value="Unassembled WGS sequence"/>
</dbReference>
<proteinExistence type="inferred from homology"/>